<keyword evidence="2" id="KW-0812">Transmembrane</keyword>
<dbReference type="SMART" id="SM00327">
    <property type="entry name" value="VWA"/>
    <property type="match status" value="1"/>
</dbReference>
<protein>
    <recommendedName>
        <fullName evidence="3">VWFA domain-containing protein</fullName>
    </recommendedName>
</protein>
<keyword evidence="2" id="KW-1133">Transmembrane helix</keyword>
<evidence type="ECO:0000256" key="2">
    <source>
        <dbReference type="SAM" id="Phobius"/>
    </source>
</evidence>
<proteinExistence type="predicted"/>
<dbReference type="CDD" id="cd00198">
    <property type="entry name" value="vWFA"/>
    <property type="match status" value="1"/>
</dbReference>
<comment type="caution">
    <text evidence="4">The sequence shown here is derived from an EMBL/GenBank/DDBJ whole genome shotgun (WGS) entry which is preliminary data.</text>
</comment>
<keyword evidence="2" id="KW-0472">Membrane</keyword>
<evidence type="ECO:0000313" key="5">
    <source>
        <dbReference type="Proteomes" id="UP001595847"/>
    </source>
</evidence>
<reference evidence="5" key="1">
    <citation type="journal article" date="2019" name="Int. J. Syst. Evol. Microbiol.">
        <title>The Global Catalogue of Microorganisms (GCM) 10K type strain sequencing project: providing services to taxonomists for standard genome sequencing and annotation.</title>
        <authorList>
            <consortium name="The Broad Institute Genomics Platform"/>
            <consortium name="The Broad Institute Genome Sequencing Center for Infectious Disease"/>
            <person name="Wu L."/>
            <person name="Ma J."/>
        </authorList>
    </citation>
    <scope>NUCLEOTIDE SEQUENCE [LARGE SCALE GENOMIC DNA]</scope>
    <source>
        <strain evidence="5">TBRC 1826</strain>
    </source>
</reference>
<feature type="region of interest" description="Disordered" evidence="1">
    <location>
        <begin position="1"/>
        <end position="22"/>
    </location>
</feature>
<evidence type="ECO:0000313" key="4">
    <source>
        <dbReference type="EMBL" id="MFC3999693.1"/>
    </source>
</evidence>
<accession>A0ABV8FYY2</accession>
<dbReference type="Proteomes" id="UP001595847">
    <property type="component" value="Unassembled WGS sequence"/>
</dbReference>
<evidence type="ECO:0000259" key="3">
    <source>
        <dbReference type="SMART" id="SM00327"/>
    </source>
</evidence>
<feature type="transmembrane region" description="Helical" evidence="2">
    <location>
        <begin position="102"/>
        <end position="121"/>
    </location>
</feature>
<dbReference type="RefSeq" id="WP_378538275.1">
    <property type="nucleotide sequence ID" value="NZ_JBHSBH010000018.1"/>
</dbReference>
<dbReference type="InterPro" id="IPR002035">
    <property type="entry name" value="VWF_A"/>
</dbReference>
<feature type="domain" description="VWFA" evidence="3">
    <location>
        <begin position="493"/>
        <end position="682"/>
    </location>
</feature>
<feature type="transmembrane region" description="Helical" evidence="2">
    <location>
        <begin position="68"/>
        <end position="90"/>
    </location>
</feature>
<feature type="transmembrane region" description="Helical" evidence="2">
    <location>
        <begin position="31"/>
        <end position="56"/>
    </location>
</feature>
<sequence length="689" mass="71191">MSGDNGDPNHPGQRARDDAPPSGAGEWLAEVANAVGVVSTVVAAVAGAVVIAAAVFGSPSLYAEVLEWQGPVTPVATLVAVLCLGGVSLLARTSKKWRRITALLVSGATILVAASILVIWLNPLDDACAPPEELVVATTPDSADIISAIAEGFANGRSAGAECRPVNVTVYAIDRSEDVRLGLADGWDQTLGPLPHVWLPDSSIEADWVRERLAAQVNPEVELTVSDQPTRVTPLIAAVPRDLAVTIMGDTGIGQGSVPDVHDAIEEASGPDSPLVERGDPGGSATALLHTAVLFHGGGAIDVDGQFTDTAAAAAIEAEVRPGVATDSDLGHLCRAADTGGDGPPPPVLTTEAALHRLRTEGGCPGRLTEEERTALVPLYAENLPYLDHPFVRVQPAGVDDGADEIAEAFRDHLTELYRSPEPFTAAPIGPGNGSSTDDYGFYLGYRDADGAADPAMDGLFASAEVPNWEQTPDRWENRAGAVLDRPPGIHPQAAILIAIDTSSSMRDPTALFTTGRAEAAAIAGLSSSGDALGLWTFPRGGSADATDHEILAPMDDADDQGRRITDRLDGLDPDRASTPLADVIVDGVENLSGEWADRPAPPMLVVITDGVAIPGAPGIGIAELEERIADSPVDVRILAVGEDPDPCGTGELPDLDALSGISCVAVHADPEQAGLAGRDALISARQGD</sequence>
<name>A0ABV8FYY2_9ACTN</name>
<organism evidence="4 5">
    <name type="scientific">Nocardiopsis sediminis</name>
    <dbReference type="NCBI Taxonomy" id="1778267"/>
    <lineage>
        <taxon>Bacteria</taxon>
        <taxon>Bacillati</taxon>
        <taxon>Actinomycetota</taxon>
        <taxon>Actinomycetes</taxon>
        <taxon>Streptosporangiales</taxon>
        <taxon>Nocardiopsidaceae</taxon>
        <taxon>Nocardiopsis</taxon>
    </lineage>
</organism>
<dbReference type="Gene3D" id="3.40.50.410">
    <property type="entry name" value="von Willebrand factor, type A domain"/>
    <property type="match status" value="1"/>
</dbReference>
<dbReference type="EMBL" id="JBHSBH010000018">
    <property type="protein sequence ID" value="MFC3999693.1"/>
    <property type="molecule type" value="Genomic_DNA"/>
</dbReference>
<dbReference type="InterPro" id="IPR036465">
    <property type="entry name" value="vWFA_dom_sf"/>
</dbReference>
<dbReference type="SUPFAM" id="SSF53300">
    <property type="entry name" value="vWA-like"/>
    <property type="match status" value="1"/>
</dbReference>
<evidence type="ECO:0000256" key="1">
    <source>
        <dbReference type="SAM" id="MobiDB-lite"/>
    </source>
</evidence>
<gene>
    <name evidence="4" type="ORF">ACFOVU_27520</name>
</gene>
<keyword evidence="5" id="KW-1185">Reference proteome</keyword>